<protein>
    <recommendedName>
        <fullName evidence="4">Tyr recombinase domain-containing protein</fullName>
    </recommendedName>
</protein>
<evidence type="ECO:0008006" key="4">
    <source>
        <dbReference type="Google" id="ProtNLM"/>
    </source>
</evidence>
<proteinExistence type="predicted"/>
<gene>
    <name evidence="2" type="ORF">DHW61_12890</name>
</gene>
<accession>A0A3D2X809</accession>
<comment type="caution">
    <text evidence="2">The sequence shown here is derived from an EMBL/GenBank/DDBJ whole genome shotgun (WGS) entry which is preliminary data.</text>
</comment>
<evidence type="ECO:0000313" key="2">
    <source>
        <dbReference type="EMBL" id="HCL03279.1"/>
    </source>
</evidence>
<dbReference type="SUPFAM" id="SSF56349">
    <property type="entry name" value="DNA breaking-rejoining enzymes"/>
    <property type="match status" value="1"/>
</dbReference>
<dbReference type="GO" id="GO:0015074">
    <property type="term" value="P:DNA integration"/>
    <property type="evidence" value="ECO:0007669"/>
    <property type="project" value="InterPro"/>
</dbReference>
<dbReference type="InterPro" id="IPR013762">
    <property type="entry name" value="Integrase-like_cat_sf"/>
</dbReference>
<keyword evidence="1" id="KW-0233">DNA recombination</keyword>
<dbReference type="EMBL" id="DPVV01000432">
    <property type="protein sequence ID" value="HCL03279.1"/>
    <property type="molecule type" value="Genomic_DNA"/>
</dbReference>
<dbReference type="Proteomes" id="UP000262969">
    <property type="component" value="Unassembled WGS sequence"/>
</dbReference>
<evidence type="ECO:0000313" key="3">
    <source>
        <dbReference type="Proteomes" id="UP000262969"/>
    </source>
</evidence>
<dbReference type="Gene3D" id="1.10.443.10">
    <property type="entry name" value="Intergrase catalytic core"/>
    <property type="match status" value="1"/>
</dbReference>
<sequence>MLPKEGKVVLLSPHVITRRFFPILDKLKIKHFRFHVLRHCSASIMHAIGIPDQYIMARGGCGSDKVLKAIYRGAIDYYKNDLQI</sequence>
<reference evidence="2 3" key="1">
    <citation type="journal article" date="2018" name="Nat. Biotechnol.">
        <title>A standardized bacterial taxonomy based on genome phylogeny substantially revises the tree of life.</title>
        <authorList>
            <person name="Parks D.H."/>
            <person name="Chuvochina M."/>
            <person name="Waite D.W."/>
            <person name="Rinke C."/>
            <person name="Skarshewski A."/>
            <person name="Chaumeil P.A."/>
            <person name="Hugenholtz P."/>
        </authorList>
    </citation>
    <scope>NUCLEOTIDE SEQUENCE [LARGE SCALE GENOMIC DNA]</scope>
    <source>
        <strain evidence="2">UBA11728</strain>
    </source>
</reference>
<dbReference type="InterPro" id="IPR011010">
    <property type="entry name" value="DNA_brk_join_enz"/>
</dbReference>
<name>A0A3D2X809_9FIRM</name>
<evidence type="ECO:0000256" key="1">
    <source>
        <dbReference type="ARBA" id="ARBA00023172"/>
    </source>
</evidence>
<dbReference type="AlphaFoldDB" id="A0A3D2X809"/>
<organism evidence="2 3">
    <name type="scientific">Lachnoclostridium phytofermentans</name>
    <dbReference type="NCBI Taxonomy" id="66219"/>
    <lineage>
        <taxon>Bacteria</taxon>
        <taxon>Bacillati</taxon>
        <taxon>Bacillota</taxon>
        <taxon>Clostridia</taxon>
        <taxon>Lachnospirales</taxon>
        <taxon>Lachnospiraceae</taxon>
    </lineage>
</organism>
<dbReference type="GO" id="GO:0006310">
    <property type="term" value="P:DNA recombination"/>
    <property type="evidence" value="ECO:0007669"/>
    <property type="project" value="UniProtKB-KW"/>
</dbReference>
<dbReference type="GO" id="GO:0003677">
    <property type="term" value="F:DNA binding"/>
    <property type="evidence" value="ECO:0007669"/>
    <property type="project" value="InterPro"/>
</dbReference>